<dbReference type="SMART" id="SM01155">
    <property type="entry name" value="DUF1713"/>
    <property type="match status" value="1"/>
</dbReference>
<dbReference type="PANTHER" id="PTHR32035:SF3">
    <property type="entry name" value="SMALL RIBOSOMAL SUBUNIT PROTEIN MS38"/>
    <property type="match status" value="1"/>
</dbReference>
<dbReference type="InterPro" id="IPR013177">
    <property type="entry name" value="Ribosomal_mS38_C"/>
</dbReference>
<feature type="domain" description="Ribosomal protein mS38 C-terminal" evidence="6">
    <location>
        <begin position="309"/>
        <end position="342"/>
    </location>
</feature>
<dbReference type="HOGENOM" id="CLU_069668_0_0_1"/>
<comment type="subcellular location">
    <subcellularLocation>
        <location evidence="1">Mitochondrion</location>
    </subcellularLocation>
</comment>
<dbReference type="OrthoDB" id="3268560at2759"/>
<evidence type="ECO:0000256" key="3">
    <source>
        <dbReference type="ARBA" id="ARBA00035647"/>
    </source>
</evidence>
<feature type="region of interest" description="Disordered" evidence="5">
    <location>
        <begin position="40"/>
        <end position="143"/>
    </location>
</feature>
<evidence type="ECO:0000313" key="7">
    <source>
        <dbReference type="EMBL" id="KIM26736.1"/>
    </source>
</evidence>
<keyword evidence="8" id="KW-1185">Reference proteome</keyword>
<feature type="compositionally biased region" description="Low complexity" evidence="5">
    <location>
        <begin position="44"/>
        <end position="56"/>
    </location>
</feature>
<feature type="compositionally biased region" description="Low complexity" evidence="5">
    <location>
        <begin position="89"/>
        <end position="135"/>
    </location>
</feature>
<evidence type="ECO:0000256" key="1">
    <source>
        <dbReference type="ARBA" id="ARBA00004173"/>
    </source>
</evidence>
<protein>
    <recommendedName>
        <fullName evidence="4">Small ribosomal subunit protein mS38</fullName>
    </recommendedName>
</protein>
<dbReference type="Pfam" id="PF08213">
    <property type="entry name" value="COX24_C"/>
    <property type="match status" value="1"/>
</dbReference>
<feature type="region of interest" description="Disordered" evidence="5">
    <location>
        <begin position="1"/>
        <end position="27"/>
    </location>
</feature>
<dbReference type="EMBL" id="KN824304">
    <property type="protein sequence ID" value="KIM26736.1"/>
    <property type="molecule type" value="Genomic_DNA"/>
</dbReference>
<dbReference type="AlphaFoldDB" id="A0A0C3B5J1"/>
<reference evidence="8" key="2">
    <citation type="submission" date="2015-01" db="EMBL/GenBank/DDBJ databases">
        <title>Evolutionary Origins and Diversification of the Mycorrhizal Mutualists.</title>
        <authorList>
            <consortium name="DOE Joint Genome Institute"/>
            <consortium name="Mycorrhizal Genomics Consortium"/>
            <person name="Kohler A."/>
            <person name="Kuo A."/>
            <person name="Nagy L.G."/>
            <person name="Floudas D."/>
            <person name="Copeland A."/>
            <person name="Barry K.W."/>
            <person name="Cichocki N."/>
            <person name="Veneault-Fourrey C."/>
            <person name="LaButti K."/>
            <person name="Lindquist E.A."/>
            <person name="Lipzen A."/>
            <person name="Lundell T."/>
            <person name="Morin E."/>
            <person name="Murat C."/>
            <person name="Riley R."/>
            <person name="Ohm R."/>
            <person name="Sun H."/>
            <person name="Tunlid A."/>
            <person name="Henrissat B."/>
            <person name="Grigoriev I.V."/>
            <person name="Hibbett D.S."/>
            <person name="Martin F."/>
        </authorList>
    </citation>
    <scope>NUCLEOTIDE SEQUENCE [LARGE SCALE GENOMIC DNA]</scope>
    <source>
        <strain evidence="8">MAFF 305830</strain>
    </source>
</reference>
<sequence>MSLAGARARLASVPSTSTKRAYSILSKPGGGRFAIAAKVSKAIGTPGSSTTTTTTHTRSEGSDKASSKEILASKPQASSGDEQADRLTVTESKAKAATTTPSSSSDKNDSLSVSASTTTATRDSPSSQPSKPIIPALEPHPKPTKEAISLHNFFSLHRPLLLLPIHATQPLFTTPSLEGTIFEGIKSTRGSSESKITSSSHNDVADVRHDTVKEGARVPKVEVDLATGRPMAPMESSSLFQPAEDGIPEADADAARLLGRSYVLSRIGSVVDWQATLGRLGDSAAKQEMEGIKAVGVQAGLQAEADRVRMDSVKRKRKRKMNKHIYKKRRKRERAQRRRLGK</sequence>
<gene>
    <name evidence="7" type="ORF">M408DRAFT_330482</name>
</gene>
<dbReference type="GO" id="GO:0005739">
    <property type="term" value="C:mitochondrion"/>
    <property type="evidence" value="ECO:0007669"/>
    <property type="project" value="UniProtKB-SubCell"/>
</dbReference>
<accession>A0A0C3B5J1</accession>
<evidence type="ECO:0000259" key="6">
    <source>
        <dbReference type="SMART" id="SM01155"/>
    </source>
</evidence>
<dbReference type="PANTHER" id="PTHR32035">
    <property type="entry name" value="AURORA KINASE A-INTERACTING PROTEIN"/>
    <property type="match status" value="1"/>
</dbReference>
<proteinExistence type="inferred from homology"/>
<dbReference type="STRING" id="933852.A0A0C3B5J1"/>
<evidence type="ECO:0000313" key="8">
    <source>
        <dbReference type="Proteomes" id="UP000054097"/>
    </source>
</evidence>
<feature type="compositionally biased region" description="Basic residues" evidence="5">
    <location>
        <begin position="314"/>
        <end position="342"/>
    </location>
</feature>
<comment type="similarity">
    <text evidence="3">Belongs to the mitochondrion-specific ribosomal protein mS38 family.</text>
</comment>
<evidence type="ECO:0000256" key="5">
    <source>
        <dbReference type="SAM" id="MobiDB-lite"/>
    </source>
</evidence>
<dbReference type="Proteomes" id="UP000054097">
    <property type="component" value="Unassembled WGS sequence"/>
</dbReference>
<evidence type="ECO:0000256" key="4">
    <source>
        <dbReference type="ARBA" id="ARBA00035682"/>
    </source>
</evidence>
<reference evidence="7 8" key="1">
    <citation type="submission" date="2014-04" db="EMBL/GenBank/DDBJ databases">
        <authorList>
            <consortium name="DOE Joint Genome Institute"/>
            <person name="Kuo A."/>
            <person name="Zuccaro A."/>
            <person name="Kohler A."/>
            <person name="Nagy L.G."/>
            <person name="Floudas D."/>
            <person name="Copeland A."/>
            <person name="Barry K.W."/>
            <person name="Cichocki N."/>
            <person name="Veneault-Fourrey C."/>
            <person name="LaButti K."/>
            <person name="Lindquist E.A."/>
            <person name="Lipzen A."/>
            <person name="Lundell T."/>
            <person name="Morin E."/>
            <person name="Murat C."/>
            <person name="Sun H."/>
            <person name="Tunlid A."/>
            <person name="Henrissat B."/>
            <person name="Grigoriev I.V."/>
            <person name="Hibbett D.S."/>
            <person name="Martin F."/>
            <person name="Nordberg H.P."/>
            <person name="Cantor M.N."/>
            <person name="Hua S.X."/>
        </authorList>
    </citation>
    <scope>NUCLEOTIDE SEQUENCE [LARGE SCALE GENOMIC DNA]</scope>
    <source>
        <strain evidence="7 8">MAFF 305830</strain>
    </source>
</reference>
<feature type="compositionally biased region" description="Basic and acidic residues" evidence="5">
    <location>
        <begin position="57"/>
        <end position="67"/>
    </location>
</feature>
<keyword evidence="2" id="KW-0496">Mitochondrion</keyword>
<organism evidence="7 8">
    <name type="scientific">Serendipita vermifera MAFF 305830</name>
    <dbReference type="NCBI Taxonomy" id="933852"/>
    <lineage>
        <taxon>Eukaryota</taxon>
        <taxon>Fungi</taxon>
        <taxon>Dikarya</taxon>
        <taxon>Basidiomycota</taxon>
        <taxon>Agaricomycotina</taxon>
        <taxon>Agaricomycetes</taxon>
        <taxon>Sebacinales</taxon>
        <taxon>Serendipitaceae</taxon>
        <taxon>Serendipita</taxon>
    </lineage>
</organism>
<evidence type="ECO:0000256" key="2">
    <source>
        <dbReference type="ARBA" id="ARBA00023128"/>
    </source>
</evidence>
<feature type="region of interest" description="Disordered" evidence="5">
    <location>
        <begin position="309"/>
        <end position="342"/>
    </location>
</feature>
<name>A0A0C3B5J1_SERVB</name>